<gene>
    <name evidence="2" type="ORF">HDA34_002394</name>
</gene>
<dbReference type="EMBL" id="JACJIK010000002">
    <property type="protein sequence ID" value="MBA9060630.1"/>
    <property type="molecule type" value="Genomic_DNA"/>
</dbReference>
<dbReference type="Proteomes" id="UP000572670">
    <property type="component" value="Unassembled WGS sequence"/>
</dbReference>
<evidence type="ECO:0000256" key="1">
    <source>
        <dbReference type="SAM" id="MobiDB-lite"/>
    </source>
</evidence>
<proteinExistence type="predicted"/>
<comment type="caution">
    <text evidence="2">The sequence shown here is derived from an EMBL/GenBank/DDBJ whole genome shotgun (WGS) entry which is preliminary data.</text>
</comment>
<accession>A0ABR6D3E5</accession>
<reference evidence="2 3" key="1">
    <citation type="submission" date="2020-08" db="EMBL/GenBank/DDBJ databases">
        <title>Sequencing the genomes of 1000 actinobacteria strains.</title>
        <authorList>
            <person name="Klenk H.-P."/>
        </authorList>
    </citation>
    <scope>NUCLEOTIDE SEQUENCE [LARGE SCALE GENOMIC DNA]</scope>
    <source>
        <strain evidence="2 3">DSM 21948</strain>
    </source>
</reference>
<organism evidence="2 3">
    <name type="scientific">Micrococcus yunnanensis</name>
    <dbReference type="NCBI Taxonomy" id="566027"/>
    <lineage>
        <taxon>Bacteria</taxon>
        <taxon>Bacillati</taxon>
        <taxon>Actinomycetota</taxon>
        <taxon>Actinomycetes</taxon>
        <taxon>Micrococcales</taxon>
        <taxon>Micrococcaceae</taxon>
        <taxon>Micrococcus</taxon>
    </lineage>
</organism>
<name>A0ABR6D3E5_9MICC</name>
<protein>
    <submittedName>
        <fullName evidence="2">Uncharacterized protein</fullName>
    </submittedName>
</protein>
<feature type="region of interest" description="Disordered" evidence="1">
    <location>
        <begin position="1"/>
        <end position="29"/>
    </location>
</feature>
<evidence type="ECO:0000313" key="3">
    <source>
        <dbReference type="Proteomes" id="UP000572670"/>
    </source>
</evidence>
<keyword evidence="3" id="KW-1185">Reference proteome</keyword>
<feature type="compositionally biased region" description="Basic and acidic residues" evidence="1">
    <location>
        <begin position="1"/>
        <end position="16"/>
    </location>
</feature>
<sequence>MIKELVNRHHNSDTHRVGVGIMKLDSKDR</sequence>
<evidence type="ECO:0000313" key="2">
    <source>
        <dbReference type="EMBL" id="MBA9060630.1"/>
    </source>
</evidence>